<proteinExistence type="predicted"/>
<dbReference type="InterPro" id="IPR036390">
    <property type="entry name" value="WH_DNA-bd_sf"/>
</dbReference>
<sequence length="260" mass="28545">MSAREDVAFLVGSQSREAILQALAVEPRRPTDLADICDCARETAQRTLAGFCDRGWVKKTEGVYHLTAGGVMVHDQYAEFIGTVECADRMSEFLANAAEICEGAPPGVLSQMNITTAADNDPHAPLNRYLTIVGNEPVDRFRGVTPIVSRVFNESAKDVLGPDTRMELVVDRDVLERSMDAYPESFERAQDLDQFELRVTDEDLDFGLLLVDGHGVVSAYDEHGNLTSLVDGDAPEVVSWVESLYESVCSTSIPLEQLES</sequence>
<protein>
    <submittedName>
        <fullName evidence="3">HTH domain protein</fullName>
    </submittedName>
</protein>
<reference evidence="3" key="1">
    <citation type="journal article" date="2021" name="Front. Microbiol.">
        <title>Cellular and Genomic Properties of Haloferax gibbonsii LR2-5, the Host of Euryarchaeal Virus HFTV1.</title>
        <authorList>
            <person name="Tittes C."/>
            <person name="Schwarzer S."/>
            <person name="Pfeiffer F."/>
            <person name="Dyall-Smith M."/>
            <person name="Rodriguez-Franco M."/>
            <person name="Oksanen H.M."/>
            <person name="Quax T.E.F."/>
        </authorList>
    </citation>
    <scope>NUCLEOTIDE SEQUENCE</scope>
    <source>
        <strain evidence="3">LR2-5</strain>
    </source>
</reference>
<dbReference type="Pfam" id="PF25213">
    <property type="entry name" value="HVO_A0261_N"/>
    <property type="match status" value="1"/>
</dbReference>
<name>A0A871BGH9_HALGI</name>
<feature type="domain" description="HVO-A0261-like N-terminal" evidence="2">
    <location>
        <begin position="4"/>
        <end position="89"/>
    </location>
</feature>
<dbReference type="Pfam" id="PF08350">
    <property type="entry name" value="FilR1_middle"/>
    <property type="match status" value="1"/>
</dbReference>
<feature type="domain" description="Methanogenesis regulatory protein FilR1 middle" evidence="1">
    <location>
        <begin position="122"/>
        <end position="250"/>
    </location>
</feature>
<organism evidence="3 4">
    <name type="scientific">Haloferax gibbonsii</name>
    <dbReference type="NCBI Taxonomy" id="35746"/>
    <lineage>
        <taxon>Archaea</taxon>
        <taxon>Methanobacteriati</taxon>
        <taxon>Methanobacteriota</taxon>
        <taxon>Stenosarchaea group</taxon>
        <taxon>Halobacteria</taxon>
        <taxon>Halobacteriales</taxon>
        <taxon>Haloferacaceae</taxon>
        <taxon>Haloferax</taxon>
    </lineage>
</organism>
<dbReference type="AlphaFoldDB" id="A0A871BGH9"/>
<dbReference type="SUPFAM" id="SSF46785">
    <property type="entry name" value="Winged helix' DNA-binding domain"/>
    <property type="match status" value="1"/>
</dbReference>
<dbReference type="EMBL" id="CP063205">
    <property type="protein sequence ID" value="QOS11896.1"/>
    <property type="molecule type" value="Genomic_DNA"/>
</dbReference>
<gene>
    <name evidence="3" type="ORF">HfgLR_08775</name>
</gene>
<evidence type="ECO:0000259" key="1">
    <source>
        <dbReference type="Pfam" id="PF08350"/>
    </source>
</evidence>
<dbReference type="InterPro" id="IPR057527">
    <property type="entry name" value="HVO_A0261-like_N"/>
</dbReference>
<evidence type="ECO:0000313" key="3">
    <source>
        <dbReference type="EMBL" id="QOS11896.1"/>
    </source>
</evidence>
<evidence type="ECO:0000313" key="4">
    <source>
        <dbReference type="Proteomes" id="UP000663064"/>
    </source>
</evidence>
<evidence type="ECO:0000259" key="2">
    <source>
        <dbReference type="Pfam" id="PF25213"/>
    </source>
</evidence>
<accession>A0A871BGH9</accession>
<dbReference type="Proteomes" id="UP000663064">
    <property type="component" value="Chromosome"/>
</dbReference>
<dbReference type="InterPro" id="IPR013561">
    <property type="entry name" value="FilR1_middle_dom"/>
</dbReference>